<name>A0A1E3QZA1_9ASCO</name>
<sequence>MTPPSPISTDSLSTSSSRCLDDTRSIQSEAFSSHTTKLIGSSLSLGTYYSIKKLISRSFTPNTKVLPPATPEITGWTTEYDPQIRAYYYRNNLDGSLQFDHPMEEVVSRKHYSSHGLSMFKVFSKKGQTPVASPPRQSSVSQHLEQTLIEPVIPQVSSTLPLQDQNEPTPLLAHPFRNPSYSHDYPEYTHKEIGKSRRTSGHGETFFINEFLMDNPKGKISRYAPH</sequence>
<dbReference type="EMBL" id="KV454426">
    <property type="protein sequence ID" value="ODQ82412.1"/>
    <property type="molecule type" value="Genomic_DNA"/>
</dbReference>
<evidence type="ECO:0008006" key="3">
    <source>
        <dbReference type="Google" id="ProtNLM"/>
    </source>
</evidence>
<evidence type="ECO:0000313" key="1">
    <source>
        <dbReference type="EMBL" id="ODQ82412.1"/>
    </source>
</evidence>
<gene>
    <name evidence="1" type="ORF">BABINDRAFT_164208</name>
</gene>
<dbReference type="GeneID" id="30148087"/>
<organism evidence="1 2">
    <name type="scientific">Babjeviella inositovora NRRL Y-12698</name>
    <dbReference type="NCBI Taxonomy" id="984486"/>
    <lineage>
        <taxon>Eukaryota</taxon>
        <taxon>Fungi</taxon>
        <taxon>Dikarya</taxon>
        <taxon>Ascomycota</taxon>
        <taxon>Saccharomycotina</taxon>
        <taxon>Pichiomycetes</taxon>
        <taxon>Serinales incertae sedis</taxon>
        <taxon>Babjeviella</taxon>
    </lineage>
</organism>
<dbReference type="RefSeq" id="XP_018987740.1">
    <property type="nucleotide sequence ID" value="XM_019130234.1"/>
</dbReference>
<proteinExistence type="predicted"/>
<protein>
    <recommendedName>
        <fullName evidence="3">WW domain-containing protein</fullName>
    </recommendedName>
</protein>
<dbReference type="AlphaFoldDB" id="A0A1E3QZA1"/>
<reference evidence="2" key="1">
    <citation type="submission" date="2016-05" db="EMBL/GenBank/DDBJ databases">
        <title>Comparative genomics of biotechnologically important yeasts.</title>
        <authorList>
            <consortium name="DOE Joint Genome Institute"/>
            <person name="Riley R."/>
            <person name="Haridas S."/>
            <person name="Wolfe K.H."/>
            <person name="Lopes M.R."/>
            <person name="Hittinger C.T."/>
            <person name="Goker M."/>
            <person name="Salamov A."/>
            <person name="Wisecaver J."/>
            <person name="Long T.M."/>
            <person name="Aerts A.L."/>
            <person name="Barry K."/>
            <person name="Choi C."/>
            <person name="Clum A."/>
            <person name="Coughlan A.Y."/>
            <person name="Deshpande S."/>
            <person name="Douglass A.P."/>
            <person name="Hanson S.J."/>
            <person name="Klenk H.-P."/>
            <person name="Labutti K."/>
            <person name="Lapidus A."/>
            <person name="Lindquist E."/>
            <person name="Lipzen A."/>
            <person name="Meier-Kolthoff J.P."/>
            <person name="Ohm R.A."/>
            <person name="Otillar R.P."/>
            <person name="Pangilinan J."/>
            <person name="Peng Y."/>
            <person name="Rokas A."/>
            <person name="Rosa C.A."/>
            <person name="Scheuner C."/>
            <person name="Sibirny A.A."/>
            <person name="Slot J.C."/>
            <person name="Stielow J.B."/>
            <person name="Sun H."/>
            <person name="Kurtzman C.P."/>
            <person name="Blackwell M."/>
            <person name="Grigoriev I.V."/>
            <person name="Jeffries T.W."/>
        </authorList>
    </citation>
    <scope>NUCLEOTIDE SEQUENCE [LARGE SCALE GENOMIC DNA]</scope>
    <source>
        <strain evidence="2">NRRL Y-12698</strain>
    </source>
</reference>
<evidence type="ECO:0000313" key="2">
    <source>
        <dbReference type="Proteomes" id="UP000094336"/>
    </source>
</evidence>
<keyword evidence="2" id="KW-1185">Reference proteome</keyword>
<accession>A0A1E3QZA1</accession>
<dbReference type="Proteomes" id="UP000094336">
    <property type="component" value="Unassembled WGS sequence"/>
</dbReference>